<comment type="pathway">
    <text evidence="2">Protein modification; protein glycosylation.</text>
</comment>
<dbReference type="SUPFAM" id="SSF53756">
    <property type="entry name" value="UDP-Glycosyltransferase/glycogen phosphorylase"/>
    <property type="match status" value="1"/>
</dbReference>
<accession>A0ABC8R7L3</accession>
<dbReference type="InterPro" id="IPR001503">
    <property type="entry name" value="Glyco_trans_10"/>
</dbReference>
<evidence type="ECO:0000256" key="3">
    <source>
        <dbReference type="ARBA" id="ARBA00008919"/>
    </source>
</evidence>
<name>A0ABC8R7L3_9AQUA</name>
<dbReference type="PANTHER" id="PTHR11929:SF220">
    <property type="entry name" value="FUCOSYLTRANSFERASE"/>
    <property type="match status" value="1"/>
</dbReference>
<dbReference type="AlphaFoldDB" id="A0ABC8R7L3"/>
<keyword evidence="4 13" id="KW-0328">Glycosyltransferase</keyword>
<keyword evidence="5 13" id="KW-0808">Transferase</keyword>
<dbReference type="GO" id="GO:0032580">
    <property type="term" value="C:Golgi cisterna membrane"/>
    <property type="evidence" value="ECO:0007669"/>
    <property type="project" value="UniProtKB-SubCell"/>
</dbReference>
<evidence type="ECO:0000256" key="11">
    <source>
        <dbReference type="ARBA" id="ARBA00023180"/>
    </source>
</evidence>
<evidence type="ECO:0000256" key="8">
    <source>
        <dbReference type="ARBA" id="ARBA00022989"/>
    </source>
</evidence>
<dbReference type="InterPro" id="IPR038577">
    <property type="entry name" value="GT10-like_C_sf"/>
</dbReference>
<feature type="domain" description="Fucosyltransferase C-terminal" evidence="14">
    <location>
        <begin position="235"/>
        <end position="398"/>
    </location>
</feature>
<evidence type="ECO:0000256" key="1">
    <source>
        <dbReference type="ARBA" id="ARBA00004447"/>
    </source>
</evidence>
<dbReference type="Proteomes" id="UP001642360">
    <property type="component" value="Unassembled WGS sequence"/>
</dbReference>
<evidence type="ECO:0000256" key="2">
    <source>
        <dbReference type="ARBA" id="ARBA00004922"/>
    </source>
</evidence>
<evidence type="ECO:0000256" key="9">
    <source>
        <dbReference type="ARBA" id="ARBA00023034"/>
    </source>
</evidence>
<dbReference type="GO" id="GO:0071555">
    <property type="term" value="P:cell wall organization"/>
    <property type="evidence" value="ECO:0007669"/>
    <property type="project" value="UniProtKB-KW"/>
</dbReference>
<proteinExistence type="inferred from homology"/>
<keyword evidence="8 13" id="KW-1133">Transmembrane helix</keyword>
<dbReference type="InterPro" id="IPR055270">
    <property type="entry name" value="Glyco_tran_10_C"/>
</dbReference>
<dbReference type="Pfam" id="PF00852">
    <property type="entry name" value="Glyco_transf_10"/>
    <property type="match status" value="1"/>
</dbReference>
<evidence type="ECO:0000256" key="5">
    <source>
        <dbReference type="ARBA" id="ARBA00022679"/>
    </source>
</evidence>
<sequence>MGIVPNQRLTRPGSALEDVESLNSNGASSSGNIISNTKKRWYNLLPLVVALVVVTEIVFLGRLDMAKNAELVNSWADSFYQFTTSSWSRDAMVGRDGSGLGVLGGFDRSSSEGESCEEWLEREDSVVYARDFQKEPIFVSGGEQEWKSCAVGCKFGFDSNKKSDAAFGLPQLAGTASVLRSMESAQYYSENSVAMARRRGYKIVMTTSLSSDVPVGYFSWAEYDIMAPLEPKTESALAAAFISNCGARNFRLQALEALEKANIKIDSYGACHRNRNERVDKVQALKRYKFSLAFENSNEEDYVTEKFFQSLVAGSVPVVVGAPNIQEFAPSPGSILHIREIKDVDSVAKKMKYLDGNPEAYNQSVRWKFEGPSDSFKALVDMAAVHSSCRLCIYLATMIRENEEKSPGFPKRPCKCTRGLETVYHLYARERGTFEMESLFLRSRNLTMEALESAVLSKFISLKHVPIWKQERPDSIRGGDELRVHRIYPVGITQRQALYTFRFKGDSEFRSHIESNPCAKFEVIFV</sequence>
<dbReference type="GO" id="GO:0016757">
    <property type="term" value="F:glycosyltransferase activity"/>
    <property type="evidence" value="ECO:0007669"/>
    <property type="project" value="UniProtKB-UniRule"/>
</dbReference>
<dbReference type="Gene3D" id="3.40.50.11660">
    <property type="entry name" value="Glycosyl transferase family 10, C-terminal domain"/>
    <property type="match status" value="1"/>
</dbReference>
<evidence type="ECO:0000313" key="16">
    <source>
        <dbReference type="Proteomes" id="UP001642360"/>
    </source>
</evidence>
<dbReference type="EMBL" id="CAUOFW020001087">
    <property type="protein sequence ID" value="CAK9140986.1"/>
    <property type="molecule type" value="Genomic_DNA"/>
</dbReference>
<protein>
    <recommendedName>
        <fullName evidence="13">Fucosyltransferase</fullName>
        <ecNumber evidence="13">2.4.1.-</ecNumber>
    </recommendedName>
</protein>
<reference evidence="15 16" key="1">
    <citation type="submission" date="2024-02" db="EMBL/GenBank/DDBJ databases">
        <authorList>
            <person name="Vignale AGUSTIN F."/>
            <person name="Sosa J E."/>
            <person name="Modenutti C."/>
        </authorList>
    </citation>
    <scope>NUCLEOTIDE SEQUENCE [LARGE SCALE GENOMIC DNA]</scope>
</reference>
<keyword evidence="12" id="KW-0961">Cell wall biogenesis/degradation</keyword>
<organism evidence="15 16">
    <name type="scientific">Ilex paraguariensis</name>
    <name type="common">yerba mate</name>
    <dbReference type="NCBI Taxonomy" id="185542"/>
    <lineage>
        <taxon>Eukaryota</taxon>
        <taxon>Viridiplantae</taxon>
        <taxon>Streptophyta</taxon>
        <taxon>Embryophyta</taxon>
        <taxon>Tracheophyta</taxon>
        <taxon>Spermatophyta</taxon>
        <taxon>Magnoliopsida</taxon>
        <taxon>eudicotyledons</taxon>
        <taxon>Gunneridae</taxon>
        <taxon>Pentapetalae</taxon>
        <taxon>asterids</taxon>
        <taxon>campanulids</taxon>
        <taxon>Aquifoliales</taxon>
        <taxon>Aquifoliaceae</taxon>
        <taxon>Ilex</taxon>
    </lineage>
</organism>
<evidence type="ECO:0000259" key="14">
    <source>
        <dbReference type="Pfam" id="PF00852"/>
    </source>
</evidence>
<keyword evidence="10 13" id="KW-0472">Membrane</keyword>
<evidence type="ECO:0000256" key="13">
    <source>
        <dbReference type="RuleBase" id="RU003832"/>
    </source>
</evidence>
<keyword evidence="16" id="KW-1185">Reference proteome</keyword>
<evidence type="ECO:0000256" key="4">
    <source>
        <dbReference type="ARBA" id="ARBA00022676"/>
    </source>
</evidence>
<comment type="similarity">
    <text evidence="3 13">Belongs to the glycosyltransferase 10 family.</text>
</comment>
<keyword evidence="6 13" id="KW-0812">Transmembrane</keyword>
<feature type="transmembrane region" description="Helical" evidence="13">
    <location>
        <begin position="41"/>
        <end position="61"/>
    </location>
</feature>
<keyword evidence="9 13" id="KW-0333">Golgi apparatus</keyword>
<evidence type="ECO:0000256" key="7">
    <source>
        <dbReference type="ARBA" id="ARBA00022968"/>
    </source>
</evidence>
<evidence type="ECO:0000313" key="15">
    <source>
        <dbReference type="EMBL" id="CAK9140986.1"/>
    </source>
</evidence>
<dbReference type="PANTHER" id="PTHR11929">
    <property type="entry name" value="ALPHA- 1,3 -FUCOSYLTRANSFERASE"/>
    <property type="match status" value="1"/>
</dbReference>
<comment type="caution">
    <text evidence="15">The sequence shown here is derived from an EMBL/GenBank/DDBJ whole genome shotgun (WGS) entry which is preliminary data.</text>
</comment>
<gene>
    <name evidence="15" type="ORF">ILEXP_LOCUS8500</name>
</gene>
<keyword evidence="11" id="KW-0325">Glycoprotein</keyword>
<dbReference type="FunFam" id="3.40.50.11660:FF:000005">
    <property type="entry name" value="Glycoprotein 3-alpha-L-fucosyltransferase A"/>
    <property type="match status" value="1"/>
</dbReference>
<evidence type="ECO:0000256" key="10">
    <source>
        <dbReference type="ARBA" id="ARBA00023136"/>
    </source>
</evidence>
<keyword evidence="7" id="KW-0735">Signal-anchor</keyword>
<evidence type="ECO:0000256" key="6">
    <source>
        <dbReference type="ARBA" id="ARBA00022692"/>
    </source>
</evidence>
<evidence type="ECO:0000256" key="12">
    <source>
        <dbReference type="ARBA" id="ARBA00023316"/>
    </source>
</evidence>
<dbReference type="EC" id="2.4.1.-" evidence="13"/>
<comment type="subcellular location">
    <subcellularLocation>
        <location evidence="1 13">Golgi apparatus</location>
        <location evidence="1 13">Golgi stack membrane</location>
        <topology evidence="1 13">Single-pass type II membrane protein</topology>
    </subcellularLocation>
</comment>